<dbReference type="Pfam" id="PF02567">
    <property type="entry name" value="PhzC-PhzF"/>
    <property type="match status" value="1"/>
</dbReference>
<accession>A0A1N6M8T0</accession>
<evidence type="ECO:0000256" key="2">
    <source>
        <dbReference type="ARBA" id="ARBA00023235"/>
    </source>
</evidence>
<sequence length="54" mass="5996">MDLDIYQVDSFTSEAFKGNPAGVCIINNGLTDRSMLSIAEEMAVSETAFYRFLI</sequence>
<gene>
    <name evidence="3" type="primary">yddE</name>
    <name evidence="3" type="ORF">VSP9026_03581</name>
</gene>
<dbReference type="PANTHER" id="PTHR13774:SF17">
    <property type="entry name" value="PHENAZINE BIOSYNTHESIS-LIKE DOMAIN-CONTAINING PROTEIN"/>
    <property type="match status" value="1"/>
</dbReference>
<reference evidence="3 4" key="1">
    <citation type="submission" date="2016-12" db="EMBL/GenBank/DDBJ databases">
        <authorList>
            <person name="Song W.-J."/>
            <person name="Kurnit D.M."/>
        </authorList>
    </citation>
    <scope>NUCLEOTIDE SEQUENCE [LARGE SCALE GENOMIC DNA]</scope>
    <source>
        <strain evidence="3 4">CECT 9026</strain>
    </source>
</reference>
<evidence type="ECO:0000313" key="4">
    <source>
        <dbReference type="Proteomes" id="UP000184774"/>
    </source>
</evidence>
<dbReference type="InterPro" id="IPR003719">
    <property type="entry name" value="Phenazine_PhzF-like"/>
</dbReference>
<dbReference type="Gene3D" id="3.10.310.10">
    <property type="entry name" value="Diaminopimelate Epimerase, Chain A, domain 1"/>
    <property type="match status" value="1"/>
</dbReference>
<dbReference type="PANTHER" id="PTHR13774">
    <property type="entry name" value="PHENAZINE BIOSYNTHESIS PROTEIN"/>
    <property type="match status" value="1"/>
</dbReference>
<dbReference type="GO" id="GO:0005737">
    <property type="term" value="C:cytoplasm"/>
    <property type="evidence" value="ECO:0007669"/>
    <property type="project" value="TreeGrafter"/>
</dbReference>
<protein>
    <submittedName>
        <fullName evidence="3">Putative isomerase YddE</fullName>
        <ecNumber evidence="3">5.1.-.-</ecNumber>
    </submittedName>
</protein>
<name>A0A1N6M8T0_9VIBR</name>
<evidence type="ECO:0000256" key="1">
    <source>
        <dbReference type="ARBA" id="ARBA00008270"/>
    </source>
</evidence>
<dbReference type="GO" id="GO:0016853">
    <property type="term" value="F:isomerase activity"/>
    <property type="evidence" value="ECO:0007669"/>
    <property type="project" value="UniProtKB-KW"/>
</dbReference>
<dbReference type="SUPFAM" id="SSF54506">
    <property type="entry name" value="Diaminopimelate epimerase-like"/>
    <property type="match status" value="1"/>
</dbReference>
<dbReference type="AlphaFoldDB" id="A0A1N6M8T0"/>
<dbReference type="EMBL" id="FSSB01000022">
    <property type="protein sequence ID" value="SIO95829.1"/>
    <property type="molecule type" value="Genomic_DNA"/>
</dbReference>
<organism evidence="3 4">
    <name type="scientific">Vibrio spartinae</name>
    <dbReference type="NCBI Taxonomy" id="1918945"/>
    <lineage>
        <taxon>Bacteria</taxon>
        <taxon>Pseudomonadati</taxon>
        <taxon>Pseudomonadota</taxon>
        <taxon>Gammaproteobacteria</taxon>
        <taxon>Vibrionales</taxon>
        <taxon>Vibrionaceae</taxon>
        <taxon>Vibrio</taxon>
    </lineage>
</organism>
<keyword evidence="2 3" id="KW-0413">Isomerase</keyword>
<dbReference type="EC" id="5.1.-.-" evidence="3"/>
<comment type="similarity">
    <text evidence="1">Belongs to the PhzF family.</text>
</comment>
<proteinExistence type="inferred from homology"/>
<evidence type="ECO:0000313" key="3">
    <source>
        <dbReference type="EMBL" id="SIO95829.1"/>
    </source>
</evidence>
<dbReference type="Proteomes" id="UP000184774">
    <property type="component" value="Unassembled WGS sequence"/>
</dbReference>